<evidence type="ECO:0000256" key="2">
    <source>
        <dbReference type="ARBA" id="ARBA00022448"/>
    </source>
</evidence>
<dbReference type="SUPFAM" id="SSF103473">
    <property type="entry name" value="MFS general substrate transporter"/>
    <property type="match status" value="1"/>
</dbReference>
<feature type="transmembrane region" description="Helical" evidence="7">
    <location>
        <begin position="430"/>
        <end position="451"/>
    </location>
</feature>
<dbReference type="PANTHER" id="PTHR43791:SF92">
    <property type="entry name" value="AGL026WP"/>
    <property type="match status" value="1"/>
</dbReference>
<gene>
    <name evidence="10" type="ORF">NLU13_5705</name>
    <name evidence="9" type="ORF">NLU13_5825</name>
</gene>
<keyword evidence="4 7" id="KW-1133">Transmembrane helix</keyword>
<evidence type="ECO:0000256" key="6">
    <source>
        <dbReference type="SAM" id="MobiDB-lite"/>
    </source>
</evidence>
<protein>
    <recommendedName>
        <fullName evidence="8">Major facilitator superfamily (MFS) profile domain-containing protein</fullName>
    </recommendedName>
</protein>
<dbReference type="Gene3D" id="1.20.1250.20">
    <property type="entry name" value="MFS general substrate transporter like domains"/>
    <property type="match status" value="2"/>
</dbReference>
<feature type="transmembrane region" description="Helical" evidence="7">
    <location>
        <begin position="308"/>
        <end position="327"/>
    </location>
</feature>
<dbReference type="GO" id="GO:0016020">
    <property type="term" value="C:membrane"/>
    <property type="evidence" value="ECO:0007669"/>
    <property type="project" value="UniProtKB-SubCell"/>
</dbReference>
<dbReference type="Pfam" id="PF07690">
    <property type="entry name" value="MFS_1"/>
    <property type="match status" value="1"/>
</dbReference>
<comment type="caution">
    <text evidence="9">The sequence shown here is derived from an EMBL/GenBank/DDBJ whole genome shotgun (WGS) entry which is preliminary data.</text>
</comment>
<feature type="domain" description="Major facilitator superfamily (MFS) profile" evidence="8">
    <location>
        <begin position="72"/>
        <end position="488"/>
    </location>
</feature>
<keyword evidence="5 7" id="KW-0472">Membrane</keyword>
<dbReference type="InterPro" id="IPR036259">
    <property type="entry name" value="MFS_trans_sf"/>
</dbReference>
<feature type="transmembrane region" description="Helical" evidence="7">
    <location>
        <begin position="339"/>
        <end position="358"/>
    </location>
</feature>
<proteinExistence type="predicted"/>
<evidence type="ECO:0000259" key="8">
    <source>
        <dbReference type="PROSITE" id="PS50850"/>
    </source>
</evidence>
<feature type="transmembrane region" description="Helical" evidence="7">
    <location>
        <begin position="463"/>
        <end position="484"/>
    </location>
</feature>
<evidence type="ECO:0000256" key="3">
    <source>
        <dbReference type="ARBA" id="ARBA00022692"/>
    </source>
</evidence>
<dbReference type="FunFam" id="1.20.1250.20:FF:000057">
    <property type="entry name" value="MFS general substrate transporter"/>
    <property type="match status" value="1"/>
</dbReference>
<name>A0AA39GER9_SARSR</name>
<dbReference type="InterPro" id="IPR011701">
    <property type="entry name" value="MFS"/>
</dbReference>
<feature type="transmembrane region" description="Helical" evidence="7">
    <location>
        <begin position="169"/>
        <end position="189"/>
    </location>
</feature>
<evidence type="ECO:0000256" key="4">
    <source>
        <dbReference type="ARBA" id="ARBA00022989"/>
    </source>
</evidence>
<evidence type="ECO:0000313" key="11">
    <source>
        <dbReference type="Proteomes" id="UP001175261"/>
    </source>
</evidence>
<sequence length="517" mass="57065">MASPEFEDKTNPPGHGDGTVHVENGQHLKNVVTDDGPTKDHTFQPPELVRNMTPEERAEREKKLVRKIDLRLLPMIILMYILNYIDRNNIAAAKLAGLKEDLNLSDTEYATSVSILFVGYILMQVPSNLMLNKLGKPAMYLPSCMVVWGIISTATAACQSFGGLVSSRFFLGFIEAAYFPGCLYFLSCWYTRKELGVRTTYLYTGSLISGAFSGLISAGITKNMDGSLGLRAWRWLFIIEGVITVVVAIAAFFVLPNFPRTTKWLTEEEATLAIWRLEEDIGQDDWVSSGQQSIWHGFKLALADVKTWVLLVMLFGNVSAASVTNFFPTVVKTLDRSDIETLLLTCPPYILGIITTLLNAWHADRTGERFWHVTLPLWLAVICFIISAATTNVAARYVSIMLMISGLYSGYTTALAWISNTLPRPPAKRAAALAFINAISNATSIYSAYLYPDSAAPRYEAAFIHNCLLAAVAIGAALVLRIMLARLNKKLDRGESIPGVANATPGEAAEHGFRFRL</sequence>
<dbReference type="EMBL" id="JAPDFR010000004">
    <property type="protein sequence ID" value="KAK0387393.1"/>
    <property type="molecule type" value="Genomic_DNA"/>
</dbReference>
<dbReference type="PROSITE" id="PS50850">
    <property type="entry name" value="MFS"/>
    <property type="match status" value="1"/>
</dbReference>
<evidence type="ECO:0000256" key="1">
    <source>
        <dbReference type="ARBA" id="ARBA00004141"/>
    </source>
</evidence>
<keyword evidence="2" id="KW-0813">Transport</keyword>
<feature type="compositionally biased region" description="Basic and acidic residues" evidence="6">
    <location>
        <begin position="1"/>
        <end position="10"/>
    </location>
</feature>
<dbReference type="GO" id="GO:0022857">
    <property type="term" value="F:transmembrane transporter activity"/>
    <property type="evidence" value="ECO:0007669"/>
    <property type="project" value="InterPro"/>
</dbReference>
<evidence type="ECO:0000313" key="10">
    <source>
        <dbReference type="EMBL" id="KAK0387393.1"/>
    </source>
</evidence>
<dbReference type="FunFam" id="1.20.1250.20:FF:000013">
    <property type="entry name" value="MFS general substrate transporter"/>
    <property type="match status" value="1"/>
</dbReference>
<feature type="region of interest" description="Disordered" evidence="6">
    <location>
        <begin position="1"/>
        <end position="46"/>
    </location>
</feature>
<organism evidence="9 11">
    <name type="scientific">Sarocladium strictum</name>
    <name type="common">Black bundle disease fungus</name>
    <name type="synonym">Acremonium strictum</name>
    <dbReference type="NCBI Taxonomy" id="5046"/>
    <lineage>
        <taxon>Eukaryota</taxon>
        <taxon>Fungi</taxon>
        <taxon>Dikarya</taxon>
        <taxon>Ascomycota</taxon>
        <taxon>Pezizomycotina</taxon>
        <taxon>Sordariomycetes</taxon>
        <taxon>Hypocreomycetidae</taxon>
        <taxon>Hypocreales</taxon>
        <taxon>Sarocladiaceae</taxon>
        <taxon>Sarocladium</taxon>
    </lineage>
</organism>
<feature type="transmembrane region" description="Helical" evidence="7">
    <location>
        <begin position="201"/>
        <end position="220"/>
    </location>
</feature>
<feature type="transmembrane region" description="Helical" evidence="7">
    <location>
        <begin position="109"/>
        <end position="131"/>
    </location>
</feature>
<dbReference type="InterPro" id="IPR020846">
    <property type="entry name" value="MFS_dom"/>
</dbReference>
<feature type="transmembrane region" description="Helical" evidence="7">
    <location>
        <begin position="370"/>
        <end position="391"/>
    </location>
</feature>
<feature type="transmembrane region" description="Helical" evidence="7">
    <location>
        <begin position="138"/>
        <end position="157"/>
    </location>
</feature>
<accession>A0AA39GER9</accession>
<evidence type="ECO:0000256" key="5">
    <source>
        <dbReference type="ARBA" id="ARBA00023136"/>
    </source>
</evidence>
<feature type="transmembrane region" description="Helical" evidence="7">
    <location>
        <begin position="397"/>
        <end position="418"/>
    </location>
</feature>
<evidence type="ECO:0000256" key="7">
    <source>
        <dbReference type="SAM" id="Phobius"/>
    </source>
</evidence>
<keyword evidence="11" id="KW-1185">Reference proteome</keyword>
<comment type="subcellular location">
    <subcellularLocation>
        <location evidence="1">Membrane</location>
        <topology evidence="1">Multi-pass membrane protein</topology>
    </subcellularLocation>
</comment>
<feature type="transmembrane region" description="Helical" evidence="7">
    <location>
        <begin position="232"/>
        <end position="255"/>
    </location>
</feature>
<dbReference type="Proteomes" id="UP001175261">
    <property type="component" value="Unassembled WGS sequence"/>
</dbReference>
<dbReference type="EMBL" id="JAPDFR010000005">
    <property type="protein sequence ID" value="KAK0385988.1"/>
    <property type="molecule type" value="Genomic_DNA"/>
</dbReference>
<dbReference type="PANTHER" id="PTHR43791">
    <property type="entry name" value="PERMEASE-RELATED"/>
    <property type="match status" value="1"/>
</dbReference>
<feature type="transmembrane region" description="Helical" evidence="7">
    <location>
        <begin position="68"/>
        <end position="85"/>
    </location>
</feature>
<reference evidence="9" key="1">
    <citation type="submission" date="2022-10" db="EMBL/GenBank/DDBJ databases">
        <title>Determination and structural analysis of whole genome sequence of Sarocladium strictum F4-1.</title>
        <authorList>
            <person name="Hu L."/>
            <person name="Jiang Y."/>
        </authorList>
    </citation>
    <scope>NUCLEOTIDE SEQUENCE</scope>
    <source>
        <strain evidence="9">F4-1</strain>
    </source>
</reference>
<evidence type="ECO:0000313" key="9">
    <source>
        <dbReference type="EMBL" id="KAK0385988.1"/>
    </source>
</evidence>
<keyword evidence="3 7" id="KW-0812">Transmembrane</keyword>
<dbReference type="AlphaFoldDB" id="A0AA39GER9"/>